<protein>
    <submittedName>
        <fullName evidence="1">Uncharacterized protein</fullName>
    </submittedName>
</protein>
<comment type="caution">
    <text evidence="1">The sequence shown here is derived from an EMBL/GenBank/DDBJ whole genome shotgun (WGS) entry which is preliminary data.</text>
</comment>
<dbReference type="AlphaFoldDB" id="A0A7C4D5Y7"/>
<proteinExistence type="predicted"/>
<gene>
    <name evidence="1" type="ORF">ENU21_04425</name>
</gene>
<sequence>METFVRRVLKLAEAAAAAAGLKSPNVSVVRVLEKDPGFKLDLVKVTEGAFIEPASMSIYVVRATPDLTVLRIAAAYYALAMLETFGFLDVEKAASMARETYYRLLVRL</sequence>
<dbReference type="EMBL" id="DTBQ01000121">
    <property type="protein sequence ID" value="HGM46977.1"/>
    <property type="molecule type" value="Genomic_DNA"/>
</dbReference>
<evidence type="ECO:0000313" key="1">
    <source>
        <dbReference type="EMBL" id="HGM46977.1"/>
    </source>
</evidence>
<accession>A0A7C4D5Y7</accession>
<organism evidence="1">
    <name type="scientific">Thermofilum pendens</name>
    <dbReference type="NCBI Taxonomy" id="2269"/>
    <lineage>
        <taxon>Archaea</taxon>
        <taxon>Thermoproteota</taxon>
        <taxon>Thermoprotei</taxon>
        <taxon>Thermofilales</taxon>
        <taxon>Thermofilaceae</taxon>
        <taxon>Thermofilum</taxon>
    </lineage>
</organism>
<reference evidence="1" key="1">
    <citation type="journal article" date="2020" name="mSystems">
        <title>Genome- and Community-Level Interaction Insights into Carbon Utilization and Element Cycling Functions of Hydrothermarchaeota in Hydrothermal Sediment.</title>
        <authorList>
            <person name="Zhou Z."/>
            <person name="Liu Y."/>
            <person name="Xu W."/>
            <person name="Pan J."/>
            <person name="Luo Z.H."/>
            <person name="Li M."/>
        </authorList>
    </citation>
    <scope>NUCLEOTIDE SEQUENCE</scope>
    <source>
        <strain evidence="1">SpSt-649</strain>
    </source>
</reference>
<name>A0A7C4D5Y7_THEPE</name>